<dbReference type="InterPro" id="IPR010921">
    <property type="entry name" value="Trp_repressor/repl_initiator"/>
</dbReference>
<name>A0A7V0T7I0_UNCW3</name>
<feature type="binding site" evidence="8">
    <location>
        <position position="172"/>
    </location>
    <ligand>
        <name>ATP</name>
        <dbReference type="ChEBI" id="CHEBI:30616"/>
    </ligand>
</feature>
<accession>A0A7V0T7I0</accession>
<evidence type="ECO:0000256" key="4">
    <source>
        <dbReference type="ARBA" id="ARBA00022741"/>
    </source>
</evidence>
<dbReference type="Proteomes" id="UP000885672">
    <property type="component" value="Unassembled WGS sequence"/>
</dbReference>
<dbReference type="InterPro" id="IPR020591">
    <property type="entry name" value="Chromosome_initiator_DnaA-like"/>
</dbReference>
<feature type="binding site" evidence="8">
    <location>
        <position position="170"/>
    </location>
    <ligand>
        <name>ATP</name>
        <dbReference type="ChEBI" id="CHEBI:30616"/>
    </ligand>
</feature>
<dbReference type="HAMAP" id="MF_00377">
    <property type="entry name" value="DnaA_bact"/>
    <property type="match status" value="1"/>
</dbReference>
<comment type="caution">
    <text evidence="8">Lacks conserved residue(s) required for the propagation of feature annotation.</text>
</comment>
<dbReference type="CDD" id="cd00009">
    <property type="entry name" value="AAA"/>
    <property type="match status" value="1"/>
</dbReference>
<dbReference type="Gene3D" id="1.10.8.60">
    <property type="match status" value="1"/>
</dbReference>
<dbReference type="AlphaFoldDB" id="A0A7V0T7I0"/>
<dbReference type="InterPro" id="IPR024633">
    <property type="entry name" value="DnaA_N_dom"/>
</dbReference>
<keyword evidence="7 8" id="KW-0238">DNA-binding</keyword>
<dbReference type="GO" id="GO:0005524">
    <property type="term" value="F:ATP binding"/>
    <property type="evidence" value="ECO:0007669"/>
    <property type="project" value="UniProtKB-UniRule"/>
</dbReference>
<feature type="region of interest" description="Domain III, AAA+ region" evidence="8">
    <location>
        <begin position="124"/>
        <end position="340"/>
    </location>
</feature>
<dbReference type="Pfam" id="PF00308">
    <property type="entry name" value="Bac_DnaA"/>
    <property type="match status" value="1"/>
</dbReference>
<keyword evidence="4 8" id="KW-0547">Nucleotide-binding</keyword>
<dbReference type="InterPro" id="IPR001957">
    <property type="entry name" value="Chromosome_initiator_DnaA"/>
</dbReference>
<feature type="region of interest" description="Disordered" evidence="12">
    <location>
        <begin position="1"/>
        <end position="22"/>
    </location>
</feature>
<reference evidence="15" key="1">
    <citation type="journal article" date="2020" name="mSystems">
        <title>Genome- and Community-Level Interaction Insights into Carbon Utilization and Element Cycling Functions of Hydrothermarchaeota in Hydrothermal Sediment.</title>
        <authorList>
            <person name="Zhou Z."/>
            <person name="Liu Y."/>
            <person name="Xu W."/>
            <person name="Pan J."/>
            <person name="Luo Z.H."/>
            <person name="Li M."/>
        </authorList>
    </citation>
    <scope>NUCLEOTIDE SEQUENCE [LARGE SCALE GENOMIC DNA]</scope>
    <source>
        <strain evidence="15">SpSt-1182</strain>
    </source>
</reference>
<evidence type="ECO:0000259" key="13">
    <source>
        <dbReference type="SMART" id="SM00382"/>
    </source>
</evidence>
<evidence type="ECO:0000313" key="15">
    <source>
        <dbReference type="EMBL" id="HDR00262.1"/>
    </source>
</evidence>
<keyword evidence="5 8" id="KW-0067">ATP-binding</keyword>
<dbReference type="SUPFAM" id="SSF48295">
    <property type="entry name" value="TrpR-like"/>
    <property type="match status" value="1"/>
</dbReference>
<dbReference type="CDD" id="cd06571">
    <property type="entry name" value="Bac_DnaA_C"/>
    <property type="match status" value="1"/>
</dbReference>
<dbReference type="SMART" id="SM00382">
    <property type="entry name" value="AAA"/>
    <property type="match status" value="1"/>
</dbReference>
<evidence type="ECO:0000256" key="11">
    <source>
        <dbReference type="RuleBase" id="RU004227"/>
    </source>
</evidence>
<dbReference type="InterPro" id="IPR003593">
    <property type="entry name" value="AAA+_ATPase"/>
</dbReference>
<dbReference type="Gene3D" id="1.10.1750.10">
    <property type="match status" value="1"/>
</dbReference>
<dbReference type="GO" id="GO:0005886">
    <property type="term" value="C:plasma membrane"/>
    <property type="evidence" value="ECO:0007669"/>
    <property type="project" value="TreeGrafter"/>
</dbReference>
<keyword evidence="2 8" id="KW-0963">Cytoplasm</keyword>
<dbReference type="PRINTS" id="PR00051">
    <property type="entry name" value="DNAA"/>
</dbReference>
<evidence type="ECO:0000256" key="1">
    <source>
        <dbReference type="ARBA" id="ARBA00006583"/>
    </source>
</evidence>
<comment type="caution">
    <text evidence="15">The sequence shown here is derived from an EMBL/GenBank/DDBJ whole genome shotgun (WGS) entry which is preliminary data.</text>
</comment>
<keyword evidence="6 8" id="KW-0446">Lipid-binding</keyword>
<dbReference type="PANTHER" id="PTHR30050">
    <property type="entry name" value="CHROMOSOMAL REPLICATION INITIATOR PROTEIN DNAA"/>
    <property type="match status" value="1"/>
</dbReference>
<evidence type="ECO:0000256" key="6">
    <source>
        <dbReference type="ARBA" id="ARBA00023121"/>
    </source>
</evidence>
<feature type="region of interest" description="Domain IV, binds dsDNA" evidence="8">
    <location>
        <begin position="341"/>
        <end position="460"/>
    </location>
</feature>
<protein>
    <recommendedName>
        <fullName evidence="8 9">Chromosomal replication initiator protein DnaA</fullName>
    </recommendedName>
</protein>
<dbReference type="GO" id="GO:0005737">
    <property type="term" value="C:cytoplasm"/>
    <property type="evidence" value="ECO:0007669"/>
    <property type="project" value="UniProtKB-SubCell"/>
</dbReference>
<evidence type="ECO:0000256" key="8">
    <source>
        <dbReference type="HAMAP-Rule" id="MF_00377"/>
    </source>
</evidence>
<evidence type="ECO:0000256" key="3">
    <source>
        <dbReference type="ARBA" id="ARBA00022705"/>
    </source>
</evidence>
<dbReference type="GO" id="GO:0008289">
    <property type="term" value="F:lipid binding"/>
    <property type="evidence" value="ECO:0007669"/>
    <property type="project" value="UniProtKB-KW"/>
</dbReference>
<gene>
    <name evidence="8 15" type="primary">dnaA</name>
    <name evidence="15" type="ORF">ENN51_08285</name>
</gene>
<evidence type="ECO:0000256" key="9">
    <source>
        <dbReference type="NCBIfam" id="TIGR00362"/>
    </source>
</evidence>
<evidence type="ECO:0000256" key="12">
    <source>
        <dbReference type="SAM" id="MobiDB-lite"/>
    </source>
</evidence>
<proteinExistence type="inferred from homology"/>
<feature type="region of interest" description="Domain I, interacts with DnaA modulators" evidence="8">
    <location>
        <begin position="1"/>
        <end position="101"/>
    </location>
</feature>
<dbReference type="Pfam" id="PF08299">
    <property type="entry name" value="Bac_DnaA_C"/>
    <property type="match status" value="1"/>
</dbReference>
<evidence type="ECO:0000256" key="10">
    <source>
        <dbReference type="RuleBase" id="RU000577"/>
    </source>
</evidence>
<dbReference type="InterPro" id="IPR038454">
    <property type="entry name" value="DnaA_N_sf"/>
</dbReference>
<keyword evidence="3 8" id="KW-0235">DNA replication</keyword>
<sequence>MSLASDRPSASAKGPHPGNDASETWSEALELLRLRVNREGFDTWLAPTRGRAVKNDTFEVDVPNGFFADWLGQHYAAEIRSALLSLTGQEYRLSFHARDAADAASLRRRRPLAPVRAPGTNGSRLQARHTFDTFIVGEHSRLAAAAARSVAEHPGGTYNPLFLYGGVGLGKTHLLQAIGNHALATRPGLKVHYVPAETLFLELIQAIEKNSRLDFKHKYRALDLLLLDDIHYLVGKERLQEEVFYIFNHLHDAGSQVVFTSDRPPREIPTLEDRLVSRLGSGLVVDIQAPDLETRIAIIQQKAAVEEQELPHDVALYIANRVKTSVRELEGCLVRLLALAGLTGRPITIDLAEEASRDLVEATPPVDHGEVIAATADEFGIPVSDIKSVRRTKQLALARQVAMYLLRKKLNLSLKEVGYCFGGKDHTTVMHAVDKIERLRASDPVLAARIRKLASGISRG</sequence>
<dbReference type="GO" id="GO:0006270">
    <property type="term" value="P:DNA replication initiation"/>
    <property type="evidence" value="ECO:0007669"/>
    <property type="project" value="UniProtKB-UniRule"/>
</dbReference>
<organism evidence="15">
    <name type="scientific">candidate division WOR-3 bacterium</name>
    <dbReference type="NCBI Taxonomy" id="2052148"/>
    <lineage>
        <taxon>Bacteria</taxon>
        <taxon>Bacteria division WOR-3</taxon>
    </lineage>
</organism>
<evidence type="ECO:0000256" key="2">
    <source>
        <dbReference type="ARBA" id="ARBA00022490"/>
    </source>
</evidence>
<dbReference type="Gene3D" id="3.30.300.180">
    <property type="match status" value="1"/>
</dbReference>
<evidence type="ECO:0000256" key="7">
    <source>
        <dbReference type="ARBA" id="ARBA00023125"/>
    </source>
</evidence>
<evidence type="ECO:0000256" key="5">
    <source>
        <dbReference type="ARBA" id="ARBA00022840"/>
    </source>
</evidence>
<dbReference type="InterPro" id="IPR013317">
    <property type="entry name" value="DnaA_dom"/>
</dbReference>
<comment type="subcellular location">
    <subcellularLocation>
        <location evidence="8">Cytoplasm</location>
    </subcellularLocation>
</comment>
<evidence type="ECO:0000259" key="14">
    <source>
        <dbReference type="SMART" id="SM00760"/>
    </source>
</evidence>
<dbReference type="NCBIfam" id="TIGR00362">
    <property type="entry name" value="DnaA"/>
    <property type="match status" value="1"/>
</dbReference>
<comment type="subunit">
    <text evidence="8">Oligomerizes as a right-handed, spiral filament on DNA at oriC.</text>
</comment>
<dbReference type="EMBL" id="DSBX01000319">
    <property type="protein sequence ID" value="HDR00262.1"/>
    <property type="molecule type" value="Genomic_DNA"/>
</dbReference>
<dbReference type="PANTHER" id="PTHR30050:SF2">
    <property type="entry name" value="CHROMOSOMAL REPLICATION INITIATOR PROTEIN DNAA"/>
    <property type="match status" value="1"/>
</dbReference>
<dbReference type="SUPFAM" id="SSF52540">
    <property type="entry name" value="P-loop containing nucleoside triphosphate hydrolases"/>
    <property type="match status" value="1"/>
</dbReference>
<comment type="similarity">
    <text evidence="1 8 11">Belongs to the DnaA family.</text>
</comment>
<feature type="binding site" evidence="8">
    <location>
        <position position="168"/>
    </location>
    <ligand>
        <name>ATP</name>
        <dbReference type="ChEBI" id="CHEBI:30616"/>
    </ligand>
</feature>
<feature type="binding site" evidence="8">
    <location>
        <position position="171"/>
    </location>
    <ligand>
        <name>ATP</name>
        <dbReference type="ChEBI" id="CHEBI:30616"/>
    </ligand>
</feature>
<comment type="function">
    <text evidence="8 10">Plays an essential role in the initiation and regulation of chromosomal replication. ATP-DnaA binds to the origin of replication (oriC) to initiate formation of the DNA replication initiation complex once per cell cycle. Binds the DnaA box (a 9 base pair repeat at the origin) and separates the double-stranded (ds)DNA. Forms a right-handed helical filament on oriC DNA; dsDNA binds to the exterior of the filament while single-stranded (ss)DNA is stabiized in the filament's interior. The ATP-DnaA-oriC complex binds and stabilizes one strand of the AT-rich DNA unwinding element (DUE), permitting loading of DNA polymerase. After initiation quickly degrades to an ADP-DnaA complex that is not apt for DNA replication. Binds acidic phospholipids.</text>
</comment>
<feature type="domain" description="Chromosomal replication initiator DnaA C-terminal" evidence="14">
    <location>
        <begin position="367"/>
        <end position="436"/>
    </location>
</feature>
<dbReference type="GO" id="GO:0003688">
    <property type="term" value="F:DNA replication origin binding"/>
    <property type="evidence" value="ECO:0007669"/>
    <property type="project" value="UniProtKB-UniRule"/>
</dbReference>
<dbReference type="InterPro" id="IPR013159">
    <property type="entry name" value="DnaA_C"/>
</dbReference>
<dbReference type="SMART" id="SM00760">
    <property type="entry name" value="Bac_DnaA_C"/>
    <property type="match status" value="1"/>
</dbReference>
<dbReference type="Gene3D" id="3.40.50.300">
    <property type="entry name" value="P-loop containing nucleotide triphosphate hydrolases"/>
    <property type="match status" value="1"/>
</dbReference>
<dbReference type="Pfam" id="PF11638">
    <property type="entry name" value="DnaA_N"/>
    <property type="match status" value="1"/>
</dbReference>
<comment type="domain">
    <text evidence="8">Domain I is involved in oligomerization and binding regulators, domain II is flexibile and of varying length in different bacteria, domain III forms the AAA+ region, while domain IV binds dsDNA.</text>
</comment>
<dbReference type="InterPro" id="IPR027417">
    <property type="entry name" value="P-loop_NTPase"/>
</dbReference>
<dbReference type="GO" id="GO:0006275">
    <property type="term" value="P:regulation of DNA replication"/>
    <property type="evidence" value="ECO:0007669"/>
    <property type="project" value="UniProtKB-UniRule"/>
</dbReference>
<feature type="domain" description="AAA+ ATPase" evidence="13">
    <location>
        <begin position="157"/>
        <end position="291"/>
    </location>
</feature>